<dbReference type="RefSeq" id="WP_094821473.1">
    <property type="nucleotide sequence ID" value="NZ_NEVO01000008.1"/>
</dbReference>
<evidence type="ECO:0000313" key="2">
    <source>
        <dbReference type="EMBL" id="OZI58305.1"/>
    </source>
</evidence>
<dbReference type="OrthoDB" id="142078at2"/>
<organism evidence="2 3">
    <name type="scientific">Bordetella genomosp. 4</name>
    <dbReference type="NCBI Taxonomy" id="463044"/>
    <lineage>
        <taxon>Bacteria</taxon>
        <taxon>Pseudomonadati</taxon>
        <taxon>Pseudomonadota</taxon>
        <taxon>Betaproteobacteria</taxon>
        <taxon>Burkholderiales</taxon>
        <taxon>Alcaligenaceae</taxon>
        <taxon>Bordetella</taxon>
    </lineage>
</organism>
<dbReference type="PANTHER" id="PTHR12358">
    <property type="entry name" value="SPHINGOSINE KINASE"/>
    <property type="match status" value="1"/>
</dbReference>
<dbReference type="EMBL" id="NEVQ01000009">
    <property type="protein sequence ID" value="OZI58305.1"/>
    <property type="molecule type" value="Genomic_DNA"/>
</dbReference>
<dbReference type="InterPro" id="IPR017438">
    <property type="entry name" value="ATP-NAD_kinase_N"/>
</dbReference>
<evidence type="ECO:0000313" key="3">
    <source>
        <dbReference type="Proteomes" id="UP000216885"/>
    </source>
</evidence>
<dbReference type="InterPro" id="IPR050187">
    <property type="entry name" value="Lipid_Phosphate_FormReg"/>
</dbReference>
<dbReference type="Gene3D" id="2.60.200.40">
    <property type="match status" value="1"/>
</dbReference>
<reference evidence="2 3" key="1">
    <citation type="submission" date="2017-05" db="EMBL/GenBank/DDBJ databases">
        <title>Complete and WGS of Bordetella genogroups.</title>
        <authorList>
            <person name="Spilker T."/>
            <person name="LiPuma J."/>
        </authorList>
    </citation>
    <scope>NUCLEOTIDE SEQUENCE [LARGE SCALE GENOMIC DNA]</scope>
    <source>
        <strain evidence="2 3">AU9919</strain>
    </source>
</reference>
<keyword evidence="3" id="KW-1185">Reference proteome</keyword>
<dbReference type="AlphaFoldDB" id="A0A261U9P0"/>
<dbReference type="PANTHER" id="PTHR12358:SF54">
    <property type="entry name" value="SPHINGOSINE KINASE RELATED PROTEIN"/>
    <property type="match status" value="1"/>
</dbReference>
<accession>A0A261U9P0</accession>
<name>A0A261U9P0_9BORD</name>
<dbReference type="InterPro" id="IPR001206">
    <property type="entry name" value="Diacylglycerol_kinase_cat_dom"/>
</dbReference>
<dbReference type="PROSITE" id="PS50146">
    <property type="entry name" value="DAGK"/>
    <property type="match status" value="1"/>
</dbReference>
<dbReference type="Proteomes" id="UP000216885">
    <property type="component" value="Unassembled WGS sequence"/>
</dbReference>
<dbReference type="SUPFAM" id="SSF111331">
    <property type="entry name" value="NAD kinase/diacylglycerol kinase-like"/>
    <property type="match status" value="1"/>
</dbReference>
<dbReference type="GO" id="GO:0016301">
    <property type="term" value="F:kinase activity"/>
    <property type="evidence" value="ECO:0007669"/>
    <property type="project" value="UniProtKB-KW"/>
</dbReference>
<feature type="domain" description="DAGKc" evidence="1">
    <location>
        <begin position="7"/>
        <end position="140"/>
    </location>
</feature>
<gene>
    <name evidence="2" type="ORF">CAL20_07080</name>
</gene>
<protein>
    <submittedName>
        <fullName evidence="2">Diacylglycerol kinase</fullName>
    </submittedName>
</protein>
<dbReference type="Gene3D" id="3.40.50.10330">
    <property type="entry name" value="Probable inorganic polyphosphate/atp-NAD kinase, domain 1"/>
    <property type="match status" value="1"/>
</dbReference>
<dbReference type="Pfam" id="PF00781">
    <property type="entry name" value="DAGK_cat"/>
    <property type="match status" value="1"/>
</dbReference>
<dbReference type="SMART" id="SM00046">
    <property type="entry name" value="DAGKc"/>
    <property type="match status" value="1"/>
</dbReference>
<keyword evidence="2" id="KW-0418">Kinase</keyword>
<comment type="caution">
    <text evidence="2">The sequence shown here is derived from an EMBL/GenBank/DDBJ whole genome shotgun (WGS) entry which is preliminary data.</text>
</comment>
<proteinExistence type="predicted"/>
<keyword evidence="2" id="KW-0808">Transferase</keyword>
<dbReference type="InterPro" id="IPR016064">
    <property type="entry name" value="NAD/diacylglycerol_kinase_sf"/>
</dbReference>
<sequence>MKPLHLTGDEPFFIVLNTGSGRDDASDVQATIQRVLDEAGRRYTLMPVDDGRQLPAMAQEAVARAREQGGIVVAAGGDGTLSAVAQAVLASGLPFGILPQGTFNYFGRTYGIAQDTELATRCLLAAQPQPAQVGLVNGRLFLINASLGLYPQLLEDREAYKRRYGRSRLVAVWSALVTLARAHRQLTVHLEHEGHVRTLRTPTIVVGNNELQLEQIGIAEAAALQQGQLVAMGVRPVGTWALYGLVLRGWLSRLGDADHVFSFGFEHLTVRLSRSKRRIKVALDGEIHWLDAPLEFRVSEQPLQLLVPPPSLRAARA</sequence>
<evidence type="ECO:0000259" key="1">
    <source>
        <dbReference type="PROSITE" id="PS50146"/>
    </source>
</evidence>